<name>Q2FQ64_METHJ</name>
<gene>
    <name evidence="1" type="ordered locus">Mhun_1849</name>
</gene>
<evidence type="ECO:0000313" key="2">
    <source>
        <dbReference type="Proteomes" id="UP000001941"/>
    </source>
</evidence>
<dbReference type="Proteomes" id="UP000001941">
    <property type="component" value="Chromosome"/>
</dbReference>
<evidence type="ECO:0000313" key="1">
    <source>
        <dbReference type="EMBL" id="ABD41566.1"/>
    </source>
</evidence>
<reference evidence="2" key="1">
    <citation type="journal article" date="2016" name="Stand. Genomic Sci.">
        <title>Complete genome sequence of Methanospirillum hungatei type strain JF1.</title>
        <authorList>
            <person name="Gunsalus R.P."/>
            <person name="Cook L.E."/>
            <person name="Crable B."/>
            <person name="Rohlin L."/>
            <person name="McDonald E."/>
            <person name="Mouttaki H."/>
            <person name="Sieber J.R."/>
            <person name="Poweleit N."/>
            <person name="Zhou H."/>
            <person name="Lapidus A.L."/>
            <person name="Daligault H.E."/>
            <person name="Land M."/>
            <person name="Gilna P."/>
            <person name="Ivanova N."/>
            <person name="Kyrpides N."/>
            <person name="Culley D.E."/>
            <person name="McInerney M.J."/>
        </authorList>
    </citation>
    <scope>NUCLEOTIDE SEQUENCE [LARGE SCALE GENOMIC DNA]</scope>
    <source>
        <strain evidence="2">ATCC 27890 / DSM 864 / NBRC 100397 / JF-1</strain>
    </source>
</reference>
<organism evidence="1 2">
    <name type="scientific">Methanospirillum hungatei JF-1 (strain ATCC 27890 / DSM 864 / NBRC 100397 / JF-1)</name>
    <dbReference type="NCBI Taxonomy" id="323259"/>
    <lineage>
        <taxon>Archaea</taxon>
        <taxon>Methanobacteriati</taxon>
        <taxon>Methanobacteriota</taxon>
        <taxon>Stenosarchaea group</taxon>
        <taxon>Methanomicrobia</taxon>
        <taxon>Methanomicrobiales</taxon>
        <taxon>Methanospirillaceae</taxon>
        <taxon>Methanospirillum</taxon>
    </lineage>
</organism>
<proteinExistence type="predicted"/>
<dbReference type="AlphaFoldDB" id="Q2FQ64"/>
<dbReference type="KEGG" id="mhu:Mhun_1849"/>
<dbReference type="HOGENOM" id="CLU_2461778_0_0_2"/>
<sequence>MIERLTWIEYMHSTLKEENIVASIKAGLIVIGQNWNGENALETQKRVLQYFGFQVNPKQCWNWQYTQNAEDETNESYIQAAQEFEYIS</sequence>
<dbReference type="EnsemblBacteria" id="ABD41566">
    <property type="protein sequence ID" value="ABD41566"/>
    <property type="gene ID" value="Mhun_1849"/>
</dbReference>
<dbReference type="EMBL" id="CP000254">
    <property type="protein sequence ID" value="ABD41566.1"/>
    <property type="molecule type" value="Genomic_DNA"/>
</dbReference>
<accession>Q2FQ64</accession>
<protein>
    <submittedName>
        <fullName evidence="1">Uncharacterized protein</fullName>
    </submittedName>
</protein>
<keyword evidence="2" id="KW-1185">Reference proteome</keyword>
<dbReference type="InParanoid" id="Q2FQ64"/>